<dbReference type="InterPro" id="IPR007554">
    <property type="entry name" value="Glycerophosphate_synth"/>
</dbReference>
<dbReference type="Proteomes" id="UP000199068">
    <property type="component" value="Unassembled WGS sequence"/>
</dbReference>
<dbReference type="Gene3D" id="3.40.50.12580">
    <property type="match status" value="1"/>
</dbReference>
<keyword evidence="2" id="KW-1185">Reference proteome</keyword>
<accession>A0A1G9QMI3</accession>
<reference evidence="1 2" key="1">
    <citation type="submission" date="2016-10" db="EMBL/GenBank/DDBJ databases">
        <authorList>
            <person name="de Groot N.N."/>
        </authorList>
    </citation>
    <scope>NUCLEOTIDE SEQUENCE [LARGE SCALE GENOMIC DNA]</scope>
    <source>
        <strain evidence="1 2">DSM 797</strain>
    </source>
</reference>
<dbReference type="SUPFAM" id="SSF53756">
    <property type="entry name" value="UDP-Glycosyltransferase/glycogen phosphorylase"/>
    <property type="match status" value="1"/>
</dbReference>
<dbReference type="RefSeq" id="WP_092726363.1">
    <property type="nucleotide sequence ID" value="NZ_FNGW01000005.1"/>
</dbReference>
<dbReference type="PANTHER" id="PTHR37316:SF3">
    <property type="entry name" value="TEICHOIC ACID GLYCEROL-PHOSPHATE TRANSFERASE"/>
    <property type="match status" value="1"/>
</dbReference>
<evidence type="ECO:0000313" key="1">
    <source>
        <dbReference type="EMBL" id="SDM12120.1"/>
    </source>
</evidence>
<dbReference type="GO" id="GO:0016020">
    <property type="term" value="C:membrane"/>
    <property type="evidence" value="ECO:0007669"/>
    <property type="project" value="InterPro"/>
</dbReference>
<dbReference type="EMBL" id="FNGW01000005">
    <property type="protein sequence ID" value="SDM12120.1"/>
    <property type="molecule type" value="Genomic_DNA"/>
</dbReference>
<name>A0A1G9QMI3_9FIRM</name>
<dbReference type="Pfam" id="PF04464">
    <property type="entry name" value="Glyphos_transf"/>
    <property type="match status" value="1"/>
</dbReference>
<gene>
    <name evidence="1" type="ORF">SAMN04515677_105278</name>
</gene>
<dbReference type="InterPro" id="IPR051612">
    <property type="entry name" value="Teichoic_Acid_Biosynth"/>
</dbReference>
<dbReference type="PANTHER" id="PTHR37316">
    <property type="entry name" value="TEICHOIC ACID GLYCEROL-PHOSPHATE PRIMASE"/>
    <property type="match status" value="1"/>
</dbReference>
<dbReference type="InterPro" id="IPR043148">
    <property type="entry name" value="TagF_C"/>
</dbReference>
<proteinExistence type="predicted"/>
<evidence type="ECO:0000313" key="2">
    <source>
        <dbReference type="Proteomes" id="UP000199068"/>
    </source>
</evidence>
<dbReference type="STRING" id="1121325.SAMN04515677_105278"/>
<sequence length="400" mass="48209">MFNKIVNILKKIGRLSFQTIDMIIFKFISIVYKNNPKYKDLWLICERGTEAKDNGYWMFRYIRENHPEINVYYLIDKSFKKDYDKVKIYQNIIPYDSFEHKIAFILSKKVISPYTGFIEPWSYKLYKMILDRENKKRYIFLQHGIIYNDVSEFLNKKSIRIDKFITSTQEEYNAIANNQEYGYYNNEVVQTGLPRFDNLHNNKPKKQILLMPTWRKELTVPSYMKNSDSKDDLFLKSDYYKKFNSLINNKGLEKILSNSGYKLIFYPHYELQKYLKYFKVNSKNVVIADKEKYDVQELLMDAKLLITDYSSIFFDFAYMKKPLIHYCFDELKHYKAGYFDFRKSGFGQVVSGESEVIELITKYIESDFKLDEIYESRINRTFNIRDNKNCERVFEEIKSL</sequence>
<keyword evidence="1" id="KW-0808">Transferase</keyword>
<protein>
    <submittedName>
        <fullName evidence="1">CDP-glycerol glycerophosphotransferase, TagB/SpsB family</fullName>
    </submittedName>
</protein>
<dbReference type="GO" id="GO:0047355">
    <property type="term" value="F:CDP-glycerol glycerophosphotransferase activity"/>
    <property type="evidence" value="ECO:0007669"/>
    <property type="project" value="InterPro"/>
</dbReference>
<dbReference type="AlphaFoldDB" id="A0A1G9QMI3"/>
<organism evidence="1 2">
    <name type="scientific">Romboutsia lituseburensis DSM 797</name>
    <dbReference type="NCBI Taxonomy" id="1121325"/>
    <lineage>
        <taxon>Bacteria</taxon>
        <taxon>Bacillati</taxon>
        <taxon>Bacillota</taxon>
        <taxon>Clostridia</taxon>
        <taxon>Peptostreptococcales</taxon>
        <taxon>Peptostreptococcaceae</taxon>
        <taxon>Romboutsia</taxon>
    </lineage>
</organism>